<evidence type="ECO:0000256" key="3">
    <source>
        <dbReference type="SAM" id="MobiDB-lite"/>
    </source>
</evidence>
<feature type="region of interest" description="Disordered" evidence="3">
    <location>
        <begin position="1"/>
        <end position="30"/>
    </location>
</feature>
<dbReference type="SUPFAM" id="SSF46689">
    <property type="entry name" value="Homeodomain-like"/>
    <property type="match status" value="1"/>
</dbReference>
<dbReference type="PANTHER" id="PTHR30055">
    <property type="entry name" value="HTH-TYPE TRANSCRIPTIONAL REGULATOR RUTR"/>
    <property type="match status" value="1"/>
</dbReference>
<dbReference type="Pfam" id="PF00440">
    <property type="entry name" value="TetR_N"/>
    <property type="match status" value="1"/>
</dbReference>
<evidence type="ECO:0000256" key="2">
    <source>
        <dbReference type="PROSITE-ProRule" id="PRU00335"/>
    </source>
</evidence>
<reference evidence="6" key="1">
    <citation type="submission" date="2019-04" db="EMBL/GenBank/DDBJ databases">
        <title>Draft genome sequence of Pseudonocardiaceae bacterium SL3-2-4.</title>
        <authorList>
            <person name="Ningsih F."/>
            <person name="Yokota A."/>
            <person name="Sakai Y."/>
            <person name="Nanatani K."/>
            <person name="Yabe S."/>
            <person name="Oetari A."/>
            <person name="Sjamsuridzal W."/>
        </authorList>
    </citation>
    <scope>NUCLEOTIDE SEQUENCE [LARGE SCALE GENOMIC DNA]</scope>
    <source>
        <strain evidence="6">SL3-2-4</strain>
    </source>
</reference>
<dbReference type="GO" id="GO:0003700">
    <property type="term" value="F:DNA-binding transcription factor activity"/>
    <property type="evidence" value="ECO:0007669"/>
    <property type="project" value="TreeGrafter"/>
</dbReference>
<evidence type="ECO:0000313" key="6">
    <source>
        <dbReference type="Proteomes" id="UP000298860"/>
    </source>
</evidence>
<protein>
    <submittedName>
        <fullName evidence="5">TetR family transcriptional regulator</fullName>
    </submittedName>
</protein>
<dbReference type="PROSITE" id="PS50977">
    <property type="entry name" value="HTH_TETR_2"/>
    <property type="match status" value="1"/>
</dbReference>
<dbReference type="PRINTS" id="PR00455">
    <property type="entry name" value="HTHTETR"/>
</dbReference>
<evidence type="ECO:0000313" key="5">
    <source>
        <dbReference type="EMBL" id="GDY28475.1"/>
    </source>
</evidence>
<dbReference type="InterPro" id="IPR036271">
    <property type="entry name" value="Tet_transcr_reg_TetR-rel_C_sf"/>
</dbReference>
<dbReference type="InterPro" id="IPR009057">
    <property type="entry name" value="Homeodomain-like_sf"/>
</dbReference>
<feature type="DNA-binding region" description="H-T-H motif" evidence="2">
    <location>
        <begin position="53"/>
        <end position="72"/>
    </location>
</feature>
<dbReference type="Gene3D" id="1.10.357.10">
    <property type="entry name" value="Tetracycline Repressor, domain 2"/>
    <property type="match status" value="1"/>
</dbReference>
<feature type="compositionally biased region" description="Low complexity" evidence="3">
    <location>
        <begin position="15"/>
        <end position="30"/>
    </location>
</feature>
<feature type="domain" description="HTH tetR-type" evidence="4">
    <location>
        <begin position="30"/>
        <end position="90"/>
    </location>
</feature>
<evidence type="ECO:0000256" key="1">
    <source>
        <dbReference type="ARBA" id="ARBA00023125"/>
    </source>
</evidence>
<organism evidence="5 6">
    <name type="scientific">Gandjariella thermophila</name>
    <dbReference type="NCBI Taxonomy" id="1931992"/>
    <lineage>
        <taxon>Bacteria</taxon>
        <taxon>Bacillati</taxon>
        <taxon>Actinomycetota</taxon>
        <taxon>Actinomycetes</taxon>
        <taxon>Pseudonocardiales</taxon>
        <taxon>Pseudonocardiaceae</taxon>
        <taxon>Gandjariella</taxon>
    </lineage>
</organism>
<dbReference type="EMBL" id="BJFL01000001">
    <property type="protein sequence ID" value="GDY28475.1"/>
    <property type="molecule type" value="Genomic_DNA"/>
</dbReference>
<evidence type="ECO:0000259" key="4">
    <source>
        <dbReference type="PROSITE" id="PS50977"/>
    </source>
</evidence>
<keyword evidence="1 2" id="KW-0238">DNA-binding</keyword>
<dbReference type="InterPro" id="IPR041673">
    <property type="entry name" value="TetR_C_23"/>
</dbReference>
<keyword evidence="6" id="KW-1185">Reference proteome</keyword>
<dbReference type="SUPFAM" id="SSF48498">
    <property type="entry name" value="Tetracyclin repressor-like, C-terminal domain"/>
    <property type="match status" value="1"/>
</dbReference>
<dbReference type="PROSITE" id="PS01081">
    <property type="entry name" value="HTH_TETR_1"/>
    <property type="match status" value="1"/>
</dbReference>
<proteinExistence type="predicted"/>
<dbReference type="InterPro" id="IPR023772">
    <property type="entry name" value="DNA-bd_HTH_TetR-type_CS"/>
</dbReference>
<dbReference type="Pfam" id="PF17931">
    <property type="entry name" value="TetR_C_23"/>
    <property type="match status" value="1"/>
</dbReference>
<dbReference type="Proteomes" id="UP000298860">
    <property type="component" value="Unassembled WGS sequence"/>
</dbReference>
<dbReference type="GO" id="GO:0000976">
    <property type="term" value="F:transcription cis-regulatory region binding"/>
    <property type="evidence" value="ECO:0007669"/>
    <property type="project" value="TreeGrafter"/>
</dbReference>
<gene>
    <name evidence="5" type="ORF">GTS_01080</name>
</gene>
<dbReference type="AlphaFoldDB" id="A0A4D4IVV1"/>
<comment type="caution">
    <text evidence="5">The sequence shown here is derived from an EMBL/GenBank/DDBJ whole genome shotgun (WGS) entry which is preliminary data.</text>
</comment>
<accession>A0A4D4IVV1</accession>
<sequence length="249" mass="27811">MTAVGDGVTEKRAEAPGAGSASRAGGRRGSATRALVMDTALRLFTERGYDRTTMRAIATEAGISVGNAYYYFTSKQELIQGFYHRISELHAEDSKEVLAAEREFGPRLRGVLLSWLRIAQPYHEFGPQLFKNAADPASPLSPFSPEAEAPRRAAIGILAEVVDGSRIKIDRELRADLPELLWLYQMGIVLFWVHDRSPDCSRTHRLVEHTVPLIERLVELSRLRPMRSLTRDAVRVLSEMIPPSSESRP</sequence>
<dbReference type="InterPro" id="IPR001647">
    <property type="entry name" value="HTH_TetR"/>
</dbReference>
<dbReference type="InterPro" id="IPR050109">
    <property type="entry name" value="HTH-type_TetR-like_transc_reg"/>
</dbReference>
<dbReference type="PANTHER" id="PTHR30055:SF146">
    <property type="entry name" value="HTH-TYPE TRANSCRIPTIONAL DUAL REGULATOR CECR"/>
    <property type="match status" value="1"/>
</dbReference>
<name>A0A4D4IVV1_9PSEU</name>